<comment type="caution">
    <text evidence="5">The sequence shown here is derived from an EMBL/GenBank/DDBJ whole genome shotgun (WGS) entry which is preliminary data.</text>
</comment>
<proteinExistence type="inferred from homology"/>
<feature type="domain" description="AAA+ ATPase" evidence="4">
    <location>
        <begin position="12"/>
        <end position="148"/>
    </location>
</feature>
<dbReference type="Pfam" id="PF23247">
    <property type="entry name" value="LRR_RPS2"/>
    <property type="match status" value="1"/>
</dbReference>
<dbReference type="InterPro" id="IPR042197">
    <property type="entry name" value="Apaf_helical"/>
</dbReference>
<dbReference type="PRINTS" id="PR00364">
    <property type="entry name" value="DISEASERSIST"/>
</dbReference>
<evidence type="ECO:0000259" key="4">
    <source>
        <dbReference type="SMART" id="SM00382"/>
    </source>
</evidence>
<organism evidence="5 6">
    <name type="scientific">Coptis chinensis</name>
    <dbReference type="NCBI Taxonomy" id="261450"/>
    <lineage>
        <taxon>Eukaryota</taxon>
        <taxon>Viridiplantae</taxon>
        <taxon>Streptophyta</taxon>
        <taxon>Embryophyta</taxon>
        <taxon>Tracheophyta</taxon>
        <taxon>Spermatophyta</taxon>
        <taxon>Magnoliopsida</taxon>
        <taxon>Ranunculales</taxon>
        <taxon>Ranunculaceae</taxon>
        <taxon>Coptidoideae</taxon>
        <taxon>Coptis</taxon>
    </lineage>
</organism>
<dbReference type="InterPro" id="IPR032675">
    <property type="entry name" value="LRR_dom_sf"/>
</dbReference>
<dbReference type="AlphaFoldDB" id="A0A835I436"/>
<keyword evidence="3" id="KW-0067">ATP-binding</keyword>
<dbReference type="InterPro" id="IPR057135">
    <property type="entry name" value="At4g27190-like_LRR"/>
</dbReference>
<dbReference type="OrthoDB" id="1898799at2759"/>
<dbReference type="FunFam" id="3.40.50.300:FF:001091">
    <property type="entry name" value="Probable disease resistance protein At1g61300"/>
    <property type="match status" value="1"/>
</dbReference>
<dbReference type="Proteomes" id="UP000631114">
    <property type="component" value="Unassembled WGS sequence"/>
</dbReference>
<dbReference type="SUPFAM" id="SSF52540">
    <property type="entry name" value="P-loop containing nucleoside triphosphate hydrolases"/>
    <property type="match status" value="1"/>
</dbReference>
<evidence type="ECO:0000256" key="2">
    <source>
        <dbReference type="ARBA" id="ARBA00022821"/>
    </source>
</evidence>
<dbReference type="PANTHER" id="PTHR33463:SF218">
    <property type="entry name" value="DISEASE RESISTANCE PROTEIN RPS2-LIKE"/>
    <property type="match status" value="1"/>
</dbReference>
<keyword evidence="3" id="KW-0547">Nucleotide-binding</keyword>
<dbReference type="InterPro" id="IPR002182">
    <property type="entry name" value="NB-ARC"/>
</dbReference>
<dbReference type="Pfam" id="PF00931">
    <property type="entry name" value="NB-ARC"/>
    <property type="match status" value="1"/>
</dbReference>
<dbReference type="InterPro" id="IPR003593">
    <property type="entry name" value="AAA+_ATPase"/>
</dbReference>
<protein>
    <recommendedName>
        <fullName evidence="4">AAA+ ATPase domain-containing protein</fullName>
    </recommendedName>
</protein>
<dbReference type="SMART" id="SM00382">
    <property type="entry name" value="AAA"/>
    <property type="match status" value="1"/>
</dbReference>
<evidence type="ECO:0000256" key="3">
    <source>
        <dbReference type="ARBA" id="ARBA00022840"/>
    </source>
</evidence>
<dbReference type="SUPFAM" id="SSF52058">
    <property type="entry name" value="L domain-like"/>
    <property type="match status" value="1"/>
</dbReference>
<keyword evidence="2" id="KW-0611">Plant defense</keyword>
<dbReference type="Gene3D" id="3.40.50.300">
    <property type="entry name" value="P-loop containing nucleotide triphosphate hydrolases"/>
    <property type="match status" value="1"/>
</dbReference>
<dbReference type="InterPro" id="IPR050905">
    <property type="entry name" value="Plant_NBS-LRR"/>
</dbReference>
<dbReference type="Gene3D" id="3.80.10.10">
    <property type="entry name" value="Ribonuclease Inhibitor"/>
    <property type="match status" value="2"/>
</dbReference>
<dbReference type="EMBL" id="JADFTS010000004">
    <property type="protein sequence ID" value="KAF9609633.1"/>
    <property type="molecule type" value="Genomic_DNA"/>
</dbReference>
<evidence type="ECO:0000256" key="1">
    <source>
        <dbReference type="ARBA" id="ARBA00008894"/>
    </source>
</evidence>
<gene>
    <name evidence="5" type="ORF">IFM89_017772</name>
</gene>
<dbReference type="Gene3D" id="1.10.8.430">
    <property type="entry name" value="Helical domain of apoptotic protease-activating factors"/>
    <property type="match status" value="1"/>
</dbReference>
<evidence type="ECO:0000313" key="6">
    <source>
        <dbReference type="Proteomes" id="UP000631114"/>
    </source>
</evidence>
<sequence>MEEVIAALKDDRVSIVAVYGMGGVGKTTLMKQVAKDIIKDKLFDKVVMTIVSQNPDLRSIQEQIAEGLGVQLPKENAFLRAAKLCERLKHEKKILLIVDDLWTRLELAEVGIPNGNEHSGCKVVFTTRSLDACCMMNSQAKIEVHTLSQLDSWNLFRYHATDIVYSDGLHKIASEVVNKCDGLPLALVTLGRALQGRDRIVWEDAALQLGKSIFPQVDGMHAKVFNSIKLSYDYIESEEMKKTFLFCCTFPEDHKIIVEDDLLRYAIGERILKNVDNLMEAKIRLHKVVDSLIASGLMLRVRRSTVVNGHILDRGGIMMHDVVRDVATVIASEDTPGFIVRAGIGLKLWPGHLENIHNCRRMSLMMNDIIQLPEQSECPQLLTLSLRDLSYTDIQSLPPSLSWLAKLRVLHLNECANLSDVSYIGKCKKLEILELGCEFSITGFSLKLPIEIMGVANLKLLNLYRGETENIPPNIISSFSGLEELHMLVNEFGDGSSCASFAEVASLTCLISLRLRVQNATFLTKDAAFGLQNLQTFSILVNASDNIVYRFALEYRTRTMFLNMLGVSEEFAPWVSKLLGKTEYLELWSYGQEYLKNVGQLDAGGQFNKLKCLRLIDCPKIEHILSVDVTDKSVPLVAFSKLTDLSMLRMEGMKEICKGPVPLGCFLNLKEMHIQDCNNLRYLFSLAMAQRLNQLEQLRVCWCSEMLNIIIISEMDEKTEPVLVQAKLFPRLKILTLSGLPMLFGFYEVHNLYSEWPSLEELHVECANLKKLPMGPNSAPNLKQLRSGYSDLMRKLEWEDQTLKSRLSPLFVNK</sequence>
<dbReference type="GO" id="GO:0006952">
    <property type="term" value="P:defense response"/>
    <property type="evidence" value="ECO:0007669"/>
    <property type="project" value="UniProtKB-KW"/>
</dbReference>
<evidence type="ECO:0000313" key="5">
    <source>
        <dbReference type="EMBL" id="KAF9609633.1"/>
    </source>
</evidence>
<accession>A0A835I436</accession>
<dbReference type="PANTHER" id="PTHR33463">
    <property type="entry name" value="NB-ARC DOMAIN-CONTAINING PROTEIN-RELATED"/>
    <property type="match status" value="1"/>
</dbReference>
<comment type="similarity">
    <text evidence="1">Belongs to the disease resistance NB-LRR family.</text>
</comment>
<dbReference type="GO" id="GO:0005524">
    <property type="term" value="F:ATP binding"/>
    <property type="evidence" value="ECO:0007669"/>
    <property type="project" value="UniProtKB-KW"/>
</dbReference>
<keyword evidence="6" id="KW-1185">Reference proteome</keyword>
<reference evidence="5 6" key="1">
    <citation type="submission" date="2020-10" db="EMBL/GenBank/DDBJ databases">
        <title>The Coptis chinensis genome and diversification of protoberbering-type alkaloids.</title>
        <authorList>
            <person name="Wang B."/>
            <person name="Shu S."/>
            <person name="Song C."/>
            <person name="Liu Y."/>
        </authorList>
    </citation>
    <scope>NUCLEOTIDE SEQUENCE [LARGE SCALE GENOMIC DNA]</scope>
    <source>
        <strain evidence="5">HL-2020</strain>
        <tissue evidence="5">Leaf</tissue>
    </source>
</reference>
<dbReference type="InterPro" id="IPR027417">
    <property type="entry name" value="P-loop_NTPase"/>
</dbReference>
<name>A0A835I436_9MAGN</name>
<dbReference type="GO" id="GO:0043531">
    <property type="term" value="F:ADP binding"/>
    <property type="evidence" value="ECO:0007669"/>
    <property type="project" value="InterPro"/>
</dbReference>